<accession>A0AAV2HCY5</accession>
<dbReference type="PANTHER" id="PTHR10903:SF184">
    <property type="entry name" value="GTP-BINDING PROTEIN A"/>
    <property type="match status" value="1"/>
</dbReference>
<reference evidence="6 7" key="1">
    <citation type="submission" date="2024-04" db="EMBL/GenBank/DDBJ databases">
        <authorList>
            <consortium name="Genoscope - CEA"/>
            <person name="William W."/>
        </authorList>
    </citation>
    <scope>NUCLEOTIDE SEQUENCE [LARGE SCALE GENOMIC DNA]</scope>
</reference>
<feature type="region of interest" description="Disordered" evidence="4">
    <location>
        <begin position="329"/>
        <end position="358"/>
    </location>
</feature>
<organism evidence="6 7">
    <name type="scientific">Lymnaea stagnalis</name>
    <name type="common">Great pond snail</name>
    <name type="synonym">Helix stagnalis</name>
    <dbReference type="NCBI Taxonomy" id="6523"/>
    <lineage>
        <taxon>Eukaryota</taxon>
        <taxon>Metazoa</taxon>
        <taxon>Spiralia</taxon>
        <taxon>Lophotrochozoa</taxon>
        <taxon>Mollusca</taxon>
        <taxon>Gastropoda</taxon>
        <taxon>Heterobranchia</taxon>
        <taxon>Euthyneura</taxon>
        <taxon>Panpulmonata</taxon>
        <taxon>Hygrophila</taxon>
        <taxon>Lymnaeoidea</taxon>
        <taxon>Lymnaeidae</taxon>
        <taxon>Lymnaea</taxon>
    </lineage>
</organism>
<name>A0AAV2HCY5_LYMST</name>
<dbReference type="SUPFAM" id="SSF52540">
    <property type="entry name" value="P-loop containing nucleoside triphosphate hydrolases"/>
    <property type="match status" value="1"/>
</dbReference>
<feature type="compositionally biased region" description="Basic and acidic residues" evidence="4">
    <location>
        <begin position="343"/>
        <end position="358"/>
    </location>
</feature>
<dbReference type="Pfam" id="PF04548">
    <property type="entry name" value="AIG1"/>
    <property type="match status" value="1"/>
</dbReference>
<evidence type="ECO:0000313" key="7">
    <source>
        <dbReference type="Proteomes" id="UP001497497"/>
    </source>
</evidence>
<evidence type="ECO:0000256" key="2">
    <source>
        <dbReference type="ARBA" id="ARBA00022741"/>
    </source>
</evidence>
<evidence type="ECO:0000259" key="5">
    <source>
        <dbReference type="PROSITE" id="PS51720"/>
    </source>
</evidence>
<dbReference type="InterPro" id="IPR006703">
    <property type="entry name" value="G_AIG1"/>
</dbReference>
<keyword evidence="2" id="KW-0547">Nucleotide-binding</keyword>
<dbReference type="GO" id="GO:0005525">
    <property type="term" value="F:GTP binding"/>
    <property type="evidence" value="ECO:0007669"/>
    <property type="project" value="UniProtKB-KW"/>
</dbReference>
<protein>
    <recommendedName>
        <fullName evidence="5">AIG1-type G domain-containing protein</fullName>
    </recommendedName>
</protein>
<dbReference type="EMBL" id="CAXITT010000084">
    <property type="protein sequence ID" value="CAL1531283.1"/>
    <property type="molecule type" value="Genomic_DNA"/>
</dbReference>
<evidence type="ECO:0000256" key="3">
    <source>
        <dbReference type="ARBA" id="ARBA00023134"/>
    </source>
</evidence>
<sequence>MDKFRDIDLLLIGKTGNGKSATGNSILGRKVFESRCSTTSVTTTMAREMIEFESRIIKVVDSPGVADQQTDLNACTDMIEKALATNPAGYDAIILVVKYGQRFTQEDVHAIKILKSIFGGDFISKYCVLIFTCGDNFDNETQNADRFVMDWCLNQQGPLKTLLNECSFRAVLFQNLTEDTNIRQKQLRELIKQIDALQWKQRYTHETFAGARQERDKMLLEFKSPLIRENMLHELSLILQDLQQGLCLDEEAERLRFLEALLFRTNKLSEDIHERRGFPSSRQDMLKVVKPLNKIILLARRNALERKENLSLDKQSFLQMEHADEIKKANDVGEELGERKRKTKDEEKTNRNKEEELFGKLGATEKKRIKNMGKLQKLYRLVKDKIDGKIVTKVTSKGTWSFKEISGLFQK</sequence>
<dbReference type="InterPro" id="IPR027417">
    <property type="entry name" value="P-loop_NTPase"/>
</dbReference>
<evidence type="ECO:0000256" key="4">
    <source>
        <dbReference type="SAM" id="MobiDB-lite"/>
    </source>
</evidence>
<evidence type="ECO:0000256" key="1">
    <source>
        <dbReference type="ARBA" id="ARBA00008535"/>
    </source>
</evidence>
<keyword evidence="7" id="KW-1185">Reference proteome</keyword>
<dbReference type="PROSITE" id="PS51720">
    <property type="entry name" value="G_AIG1"/>
    <property type="match status" value="1"/>
</dbReference>
<comment type="caution">
    <text evidence="6">The sequence shown here is derived from an EMBL/GenBank/DDBJ whole genome shotgun (WGS) entry which is preliminary data.</text>
</comment>
<dbReference type="FunFam" id="3.40.50.300:FF:000840">
    <property type="entry name" value="Immune-associated nucleotide-binding protein 9"/>
    <property type="match status" value="1"/>
</dbReference>
<dbReference type="PANTHER" id="PTHR10903">
    <property type="entry name" value="GTPASE, IMAP FAMILY MEMBER-RELATED"/>
    <property type="match status" value="1"/>
</dbReference>
<dbReference type="AlphaFoldDB" id="A0AAV2HCY5"/>
<dbReference type="InterPro" id="IPR045058">
    <property type="entry name" value="GIMA/IAN/Toc"/>
</dbReference>
<dbReference type="Proteomes" id="UP001497497">
    <property type="component" value="Unassembled WGS sequence"/>
</dbReference>
<feature type="domain" description="AIG1-type G" evidence="5">
    <location>
        <begin position="4"/>
        <end position="212"/>
    </location>
</feature>
<proteinExistence type="inferred from homology"/>
<evidence type="ECO:0000313" key="6">
    <source>
        <dbReference type="EMBL" id="CAL1531283.1"/>
    </source>
</evidence>
<keyword evidence="3" id="KW-0342">GTP-binding</keyword>
<gene>
    <name evidence="6" type="ORF">GSLYS_00005378001</name>
</gene>
<comment type="similarity">
    <text evidence="1">Belongs to the TRAFAC class TrmE-Era-EngA-EngB-Septin-like GTPase superfamily. AIG1/Toc34/Toc159-like paraseptin GTPase family. IAN subfamily.</text>
</comment>
<dbReference type="Gene3D" id="3.40.50.300">
    <property type="entry name" value="P-loop containing nucleotide triphosphate hydrolases"/>
    <property type="match status" value="1"/>
</dbReference>